<dbReference type="AlphaFoldDB" id="A0A923KIP1"/>
<dbReference type="PRINTS" id="PR00038">
    <property type="entry name" value="HTHLUXR"/>
</dbReference>
<dbReference type="InterPro" id="IPR000792">
    <property type="entry name" value="Tscrpt_reg_LuxR_C"/>
</dbReference>
<dbReference type="CDD" id="cd06170">
    <property type="entry name" value="LuxR_C_like"/>
    <property type="match status" value="1"/>
</dbReference>
<dbReference type="SUPFAM" id="SSF52172">
    <property type="entry name" value="CheY-like"/>
    <property type="match status" value="1"/>
</dbReference>
<evidence type="ECO:0000313" key="6">
    <source>
        <dbReference type="Proteomes" id="UP000634011"/>
    </source>
</evidence>
<dbReference type="SMART" id="SM00421">
    <property type="entry name" value="HTH_LUXR"/>
    <property type="match status" value="1"/>
</dbReference>
<protein>
    <submittedName>
        <fullName evidence="5">Response regulator transcription factor</fullName>
    </submittedName>
</protein>
<dbReference type="Pfam" id="PF00072">
    <property type="entry name" value="Response_reg"/>
    <property type="match status" value="1"/>
</dbReference>
<evidence type="ECO:0000256" key="2">
    <source>
        <dbReference type="PROSITE-ProRule" id="PRU00169"/>
    </source>
</evidence>
<keyword evidence="2" id="KW-0597">Phosphoprotein</keyword>
<dbReference type="InterPro" id="IPR016032">
    <property type="entry name" value="Sig_transdc_resp-reg_C-effctor"/>
</dbReference>
<feature type="modified residue" description="4-aspartylphosphate" evidence="2">
    <location>
        <position position="54"/>
    </location>
</feature>
<evidence type="ECO:0000259" key="3">
    <source>
        <dbReference type="PROSITE" id="PS50043"/>
    </source>
</evidence>
<feature type="domain" description="Response regulatory" evidence="4">
    <location>
        <begin position="3"/>
        <end position="119"/>
    </location>
</feature>
<keyword evidence="6" id="KW-1185">Reference proteome</keyword>
<dbReference type="InterPro" id="IPR036388">
    <property type="entry name" value="WH-like_DNA-bd_sf"/>
</dbReference>
<accession>A0A923KIP1</accession>
<feature type="domain" description="HTH luxR-type" evidence="3">
    <location>
        <begin position="134"/>
        <end position="199"/>
    </location>
</feature>
<dbReference type="Pfam" id="PF00196">
    <property type="entry name" value="GerE"/>
    <property type="match status" value="1"/>
</dbReference>
<dbReference type="CDD" id="cd19930">
    <property type="entry name" value="REC_DesR-like"/>
    <property type="match status" value="1"/>
</dbReference>
<dbReference type="Gene3D" id="1.10.10.10">
    <property type="entry name" value="Winged helix-like DNA-binding domain superfamily/Winged helix DNA-binding domain"/>
    <property type="match status" value="1"/>
</dbReference>
<dbReference type="Gene3D" id="3.40.50.2300">
    <property type="match status" value="1"/>
</dbReference>
<dbReference type="GO" id="GO:0003677">
    <property type="term" value="F:DNA binding"/>
    <property type="evidence" value="ECO:0007669"/>
    <property type="project" value="UniProtKB-KW"/>
</dbReference>
<evidence type="ECO:0000313" key="5">
    <source>
        <dbReference type="EMBL" id="MBC3862962.1"/>
    </source>
</evidence>
<dbReference type="Proteomes" id="UP000634011">
    <property type="component" value="Unassembled WGS sequence"/>
</dbReference>
<dbReference type="EMBL" id="JACOFV010000011">
    <property type="protein sequence ID" value="MBC3862962.1"/>
    <property type="molecule type" value="Genomic_DNA"/>
</dbReference>
<proteinExistence type="predicted"/>
<dbReference type="GO" id="GO:0006355">
    <property type="term" value="P:regulation of DNA-templated transcription"/>
    <property type="evidence" value="ECO:0007669"/>
    <property type="project" value="InterPro"/>
</dbReference>
<dbReference type="InterPro" id="IPR001789">
    <property type="entry name" value="Sig_transdc_resp-reg_receiver"/>
</dbReference>
<reference evidence="5" key="1">
    <citation type="submission" date="2020-08" db="EMBL/GenBank/DDBJ databases">
        <title>Novel species isolated from subtropical streams in China.</title>
        <authorList>
            <person name="Lu H."/>
        </authorList>
    </citation>
    <scope>NUCLEOTIDE SEQUENCE</scope>
    <source>
        <strain evidence="5">KACC 12607</strain>
    </source>
</reference>
<dbReference type="InterPro" id="IPR039420">
    <property type="entry name" value="WalR-like"/>
</dbReference>
<dbReference type="PANTHER" id="PTHR43214">
    <property type="entry name" value="TWO-COMPONENT RESPONSE REGULATOR"/>
    <property type="match status" value="1"/>
</dbReference>
<dbReference type="GO" id="GO:0000160">
    <property type="term" value="P:phosphorelay signal transduction system"/>
    <property type="evidence" value="ECO:0007669"/>
    <property type="project" value="InterPro"/>
</dbReference>
<dbReference type="PROSITE" id="PS50043">
    <property type="entry name" value="HTH_LUXR_2"/>
    <property type="match status" value="1"/>
</dbReference>
<organism evidence="5 6">
    <name type="scientific">Undibacterium jejuense</name>
    <dbReference type="NCBI Taxonomy" id="1344949"/>
    <lineage>
        <taxon>Bacteria</taxon>
        <taxon>Pseudomonadati</taxon>
        <taxon>Pseudomonadota</taxon>
        <taxon>Betaproteobacteria</taxon>
        <taxon>Burkholderiales</taxon>
        <taxon>Oxalobacteraceae</taxon>
        <taxon>Undibacterium</taxon>
    </lineage>
</organism>
<dbReference type="PROSITE" id="PS50110">
    <property type="entry name" value="RESPONSE_REGULATORY"/>
    <property type="match status" value="1"/>
</dbReference>
<name>A0A923KIP1_9BURK</name>
<dbReference type="PANTHER" id="PTHR43214:SF42">
    <property type="entry name" value="TRANSCRIPTIONAL REGULATORY PROTEIN DESR"/>
    <property type="match status" value="1"/>
</dbReference>
<dbReference type="InterPro" id="IPR011006">
    <property type="entry name" value="CheY-like_superfamily"/>
</dbReference>
<evidence type="ECO:0000259" key="4">
    <source>
        <dbReference type="PROSITE" id="PS50110"/>
    </source>
</evidence>
<comment type="caution">
    <text evidence="5">The sequence shown here is derived from an EMBL/GenBank/DDBJ whole genome shotgun (WGS) entry which is preliminary data.</text>
</comment>
<dbReference type="SMART" id="SM00448">
    <property type="entry name" value="REC"/>
    <property type="match status" value="1"/>
</dbReference>
<sequence length="201" mass="21817">MIRIIIAEDQAMVSGALAALLGMEHDLQVVGQAKNGQEALNYCQQDTPDILITDIEMPVMTGLELAAAIQEQKLACKVIMLTTFARTGYLRRALASGVRGYMLKDAPAEALAQAIRTVHVGGKAIAPELAIESWGGSQDPLSERERQVLRLAGTGSTSAEIARVMFLSEGTVRNYLSEAISKLNAKNRVEAYRMARDEGWL</sequence>
<dbReference type="RefSeq" id="WP_186912906.1">
    <property type="nucleotide sequence ID" value="NZ_JACOFV010000011.1"/>
</dbReference>
<dbReference type="SUPFAM" id="SSF46894">
    <property type="entry name" value="C-terminal effector domain of the bipartite response regulators"/>
    <property type="match status" value="1"/>
</dbReference>
<keyword evidence="1" id="KW-0238">DNA-binding</keyword>
<gene>
    <name evidence="5" type="ORF">H8K32_12695</name>
</gene>
<evidence type="ECO:0000256" key="1">
    <source>
        <dbReference type="ARBA" id="ARBA00023125"/>
    </source>
</evidence>